<dbReference type="EMBL" id="IACJ01152794">
    <property type="protein sequence ID" value="LAA64809.1"/>
    <property type="molecule type" value="Transcribed_RNA"/>
</dbReference>
<protein>
    <submittedName>
        <fullName evidence="1">Uncharacterized protein</fullName>
    </submittedName>
</protein>
<sequence length="113" mass="12360">METKQIILKFDFFKEVSAGKDCIGQASMGKPVSQDCATCDRMICCCGVSLCVCVFNACGKQHLEEACLGLFVNLLVFHACTRTLLSQENMSPWSLEGVKDSQPEDDTSTLVVL</sequence>
<name>A0A2D4GYK4_MICCO</name>
<dbReference type="EMBL" id="IACJ01152793">
    <property type="protein sequence ID" value="LAA64808.1"/>
    <property type="molecule type" value="Transcribed_RNA"/>
</dbReference>
<organism evidence="1">
    <name type="scientific">Micrurus corallinus</name>
    <name type="common">Brazilian coral snake</name>
    <dbReference type="NCBI Taxonomy" id="54390"/>
    <lineage>
        <taxon>Eukaryota</taxon>
        <taxon>Metazoa</taxon>
        <taxon>Chordata</taxon>
        <taxon>Craniata</taxon>
        <taxon>Vertebrata</taxon>
        <taxon>Euteleostomi</taxon>
        <taxon>Lepidosauria</taxon>
        <taxon>Squamata</taxon>
        <taxon>Bifurcata</taxon>
        <taxon>Unidentata</taxon>
        <taxon>Episquamata</taxon>
        <taxon>Toxicofera</taxon>
        <taxon>Serpentes</taxon>
        <taxon>Colubroidea</taxon>
        <taxon>Elapidae</taxon>
        <taxon>Elapinae</taxon>
        <taxon>Micrurus</taxon>
    </lineage>
</organism>
<reference evidence="1" key="2">
    <citation type="submission" date="2017-11" db="EMBL/GenBank/DDBJ databases">
        <title>Coralsnake Venomics: Analyses of Venom Gland Transcriptomes and Proteomes of Six Brazilian Taxa.</title>
        <authorList>
            <person name="Aird S.D."/>
            <person name="Jorge da Silva N."/>
            <person name="Qiu L."/>
            <person name="Villar-Briones A."/>
            <person name="Aparecida-Saddi V."/>
            <person name="Campos-Telles M.P."/>
            <person name="Grau M."/>
            <person name="Mikheyev A.S."/>
        </authorList>
    </citation>
    <scope>NUCLEOTIDE SEQUENCE</scope>
    <source>
        <tissue evidence="1">Venom_gland</tissue>
    </source>
</reference>
<proteinExistence type="predicted"/>
<dbReference type="EMBL" id="IACJ01152792">
    <property type="protein sequence ID" value="LAA64806.1"/>
    <property type="molecule type" value="Transcribed_RNA"/>
</dbReference>
<accession>A0A2D4GYK4</accession>
<reference evidence="1" key="1">
    <citation type="submission" date="2017-07" db="EMBL/GenBank/DDBJ databases">
        <authorList>
            <person name="Mikheyev A."/>
            <person name="Grau M."/>
        </authorList>
    </citation>
    <scope>NUCLEOTIDE SEQUENCE</scope>
    <source>
        <tissue evidence="1">Venom_gland</tissue>
    </source>
</reference>
<dbReference type="AlphaFoldDB" id="A0A2D4GYK4"/>
<evidence type="ECO:0000313" key="1">
    <source>
        <dbReference type="EMBL" id="LAA64809.1"/>
    </source>
</evidence>